<gene>
    <name evidence="1" type="ORF">L21SP5_00425</name>
</gene>
<dbReference type="OrthoDB" id="5826790at2"/>
<organism evidence="1 2">
    <name type="scientific">Salinivirga cyanobacteriivorans</name>
    <dbReference type="NCBI Taxonomy" id="1307839"/>
    <lineage>
        <taxon>Bacteria</taxon>
        <taxon>Pseudomonadati</taxon>
        <taxon>Bacteroidota</taxon>
        <taxon>Bacteroidia</taxon>
        <taxon>Bacteroidales</taxon>
        <taxon>Salinivirgaceae</taxon>
        <taxon>Salinivirga</taxon>
    </lineage>
</organism>
<sequence length="683" mass="79727">MQTIKTNKIKIEFFIDKILTDFSIFQITTSDFYIPFGSLILDETISGLKALSVVFEKGNSFFCLFKGNSIKTNLISSTIKQFDGGDKLSVEKIDSKEKLEAVPIHLVAQLLINSLSSPSNDLLAFNNIAGSLLCLNRSLFVTNRSGENEKIIKIPALKLRIDKELCLNIDVKTFSSLLIKKKLDIKKPLKDYPKYIISHSTQKLRRLLPDEKIDAASIFIEKQEPKKKTTIDFIDFSGKEKFEASKMGFLYSFFQDIQKKLSNYLDLSFIEVKPKESIRYEKRLNIDKNTKVNEAIKNTSFHIVDMVGEEDSEEFILEIKKSLTTFTEASRISIGKRLKDECFNLIVIHNSVYYEKYNLEDPYRKDKPEGIAYQHITIEDFKYSSRSIINNIIKELIIKSDLKERKIQIVDWEAYQFNGNWKFGIKKDDLFYFLEVNPNGEMKFSTLENNLFSSSSYTEYCDLFDNLQNERKELQIDGIVVSDKEEINVIQQTDYYTIPDFLSVGNTFKEATQQFTINKKEFLDLFDEFSNQYEHKELETINNEIKDVAFSTLDRKQILQLITHRTVRKEFNQFFYERTGNLLHYYFKDALTRYKLLDSNLDIKYFQEGEFGYYFVGTKGEGIQSNFPRASKIRKVIPYNSAPILFDKLLPTLNVDFVKHENITVIPFPFKYLREYVNQTHTA</sequence>
<dbReference type="AlphaFoldDB" id="A0A0S2HVP1"/>
<protein>
    <submittedName>
        <fullName evidence="1">Uncharacterized protein</fullName>
    </submittedName>
</protein>
<evidence type="ECO:0000313" key="1">
    <source>
        <dbReference type="EMBL" id="ALO14104.1"/>
    </source>
</evidence>
<keyword evidence="2" id="KW-1185">Reference proteome</keyword>
<dbReference type="KEGG" id="blq:L21SP5_00425"/>
<dbReference type="Proteomes" id="UP000064893">
    <property type="component" value="Chromosome"/>
</dbReference>
<dbReference type="RefSeq" id="WP_057951687.1">
    <property type="nucleotide sequence ID" value="NZ_CP013118.1"/>
</dbReference>
<name>A0A0S2HVP1_9BACT</name>
<reference evidence="1 2" key="1">
    <citation type="submission" date="2015-11" db="EMBL/GenBank/DDBJ databases">
        <title>Description and complete genome sequence of a novel strain predominating in hypersaline microbial mats and representing a new family of the Bacteriodetes phylum.</title>
        <authorList>
            <person name="Spring S."/>
            <person name="Bunk B."/>
            <person name="Sproer C."/>
            <person name="Klenk H.-P."/>
        </authorList>
    </citation>
    <scope>NUCLEOTIDE SEQUENCE [LARGE SCALE GENOMIC DNA]</scope>
    <source>
        <strain evidence="1 2">L21-Spi-D4</strain>
    </source>
</reference>
<dbReference type="PATRIC" id="fig|1307839.3.peg.464"/>
<evidence type="ECO:0000313" key="2">
    <source>
        <dbReference type="Proteomes" id="UP000064893"/>
    </source>
</evidence>
<proteinExistence type="predicted"/>
<dbReference type="EMBL" id="CP013118">
    <property type="protein sequence ID" value="ALO14104.1"/>
    <property type="molecule type" value="Genomic_DNA"/>
</dbReference>
<accession>A0A0S2HVP1</accession>